<evidence type="ECO:0000313" key="3">
    <source>
        <dbReference type="Proteomes" id="UP001528920"/>
    </source>
</evidence>
<dbReference type="SUPFAM" id="SSF51126">
    <property type="entry name" value="Pectin lyase-like"/>
    <property type="match status" value="1"/>
</dbReference>
<evidence type="ECO:0000256" key="1">
    <source>
        <dbReference type="SAM" id="SignalP"/>
    </source>
</evidence>
<protein>
    <recommendedName>
        <fullName evidence="4">Pectate lyase superfamily protein domain-containing protein</fullName>
    </recommendedName>
</protein>
<organism evidence="2 3">
    <name type="scientific">Paralabilibaculum antarcticum</name>
    <dbReference type="NCBI Taxonomy" id="2912572"/>
    <lineage>
        <taxon>Bacteria</taxon>
        <taxon>Pseudomonadati</taxon>
        <taxon>Bacteroidota</taxon>
        <taxon>Bacteroidia</taxon>
        <taxon>Marinilabiliales</taxon>
        <taxon>Marinifilaceae</taxon>
        <taxon>Paralabilibaculum</taxon>
    </lineage>
</organism>
<keyword evidence="1" id="KW-0732">Signal</keyword>
<evidence type="ECO:0008006" key="4">
    <source>
        <dbReference type="Google" id="ProtNLM"/>
    </source>
</evidence>
<dbReference type="InterPro" id="IPR011050">
    <property type="entry name" value="Pectin_lyase_fold/virulence"/>
</dbReference>
<feature type="chain" id="PRO_5047373329" description="Pectate lyase superfamily protein domain-containing protein" evidence="1">
    <location>
        <begin position="25"/>
        <end position="405"/>
    </location>
</feature>
<dbReference type="RefSeq" id="WP_275108425.1">
    <property type="nucleotide sequence ID" value="NZ_JAKJSC010000001.1"/>
</dbReference>
<evidence type="ECO:0000313" key="2">
    <source>
        <dbReference type="EMBL" id="MDE5417087.1"/>
    </source>
</evidence>
<dbReference type="Proteomes" id="UP001528920">
    <property type="component" value="Unassembled WGS sequence"/>
</dbReference>
<proteinExistence type="predicted"/>
<comment type="caution">
    <text evidence="2">The sequence shown here is derived from an EMBL/GenBank/DDBJ whole genome shotgun (WGS) entry which is preliminary data.</text>
</comment>
<keyword evidence="3" id="KW-1185">Reference proteome</keyword>
<name>A0ABT5VQM6_9BACT</name>
<dbReference type="InterPro" id="IPR012334">
    <property type="entry name" value="Pectin_lyas_fold"/>
</dbReference>
<feature type="signal peptide" evidence="1">
    <location>
        <begin position="1"/>
        <end position="24"/>
    </location>
</feature>
<sequence length="405" mass="44640">MSLKNKISISSIILLLSLYLPVTAQLQVGDPGVKFDENKFDSNYPQMKIWATAGVEGGIPFIENLKIKKRLKSGSNSADINKAIQKVAKSGGGAIFLKNGTYNIDVQVNMASNVSLIGESQEGVICQLHKDINENNADKNPMCNDPKAWDDGNGGFKFGKVENCGIYRLTINGAWGTPKYAWNIGNQKLNNELPGNENISVWFLGSSNCWIDELTILNSADFPVRCSGTHITMRNLNVDGVFNKSGGCHGYFFLLNGSKYNLVTGCKITHLRHISLQGAGVEYNVVYDNDLAQEISFHTADDGNNLIENNRITLPEDISKSYFAIMGPWASFHHISTSPNFLFKNKCLEMNHNNKTPWSDPSVVYSGPIAVRPADHWTNFPELPKEMTPKGGTLYPILLNGATSK</sequence>
<dbReference type="Gene3D" id="2.160.20.10">
    <property type="entry name" value="Single-stranded right-handed beta-helix, Pectin lyase-like"/>
    <property type="match status" value="1"/>
</dbReference>
<gene>
    <name evidence="2" type="ORF">L3049_03625</name>
</gene>
<reference evidence="2 3" key="1">
    <citation type="submission" date="2022-01" db="EMBL/GenBank/DDBJ databases">
        <title>Labilibaculum sp. nov, a marine bacterium isolated from Antarctica.</title>
        <authorList>
            <person name="Dai W."/>
        </authorList>
    </citation>
    <scope>NUCLEOTIDE SEQUENCE [LARGE SCALE GENOMIC DNA]</scope>
    <source>
        <strain evidence="2 3">DW002</strain>
    </source>
</reference>
<accession>A0ABT5VQM6</accession>
<dbReference type="EMBL" id="JAKJSC010000001">
    <property type="protein sequence ID" value="MDE5417087.1"/>
    <property type="molecule type" value="Genomic_DNA"/>
</dbReference>